<reference evidence="2 3" key="1">
    <citation type="submission" date="2019-02" db="EMBL/GenBank/DDBJ databases">
        <authorList>
            <person name="Goldberg S.R."/>
            <person name="Haltli B.A."/>
            <person name="Correa H."/>
            <person name="Russell K.G."/>
        </authorList>
    </citation>
    <scope>NUCLEOTIDE SEQUENCE [LARGE SCALE GENOMIC DNA]</scope>
    <source>
        <strain evidence="2 3">JCM 16186</strain>
    </source>
</reference>
<evidence type="ECO:0008006" key="4">
    <source>
        <dbReference type="Google" id="ProtNLM"/>
    </source>
</evidence>
<proteinExistence type="predicted"/>
<protein>
    <recommendedName>
        <fullName evidence="4">DUF1579 domain-containing protein</fullName>
    </recommendedName>
</protein>
<comment type="caution">
    <text evidence="2">The sequence shown here is derived from an EMBL/GenBank/DDBJ whole genome shotgun (WGS) entry which is preliminary data.</text>
</comment>
<organism evidence="2 3">
    <name type="scientific">Fulvivirga kasyanovii</name>
    <dbReference type="NCBI Taxonomy" id="396812"/>
    <lineage>
        <taxon>Bacteria</taxon>
        <taxon>Pseudomonadati</taxon>
        <taxon>Bacteroidota</taxon>
        <taxon>Cytophagia</taxon>
        <taxon>Cytophagales</taxon>
        <taxon>Fulvivirgaceae</taxon>
        <taxon>Fulvivirga</taxon>
    </lineage>
</organism>
<accession>A0ABW9RQC7</accession>
<dbReference type="RefSeq" id="WP_155173375.1">
    <property type="nucleotide sequence ID" value="NZ_BAAAFL010000008.1"/>
</dbReference>
<name>A0ABW9RQC7_9BACT</name>
<dbReference type="EMBL" id="SMLW01000577">
    <property type="protein sequence ID" value="MTI26363.1"/>
    <property type="molecule type" value="Genomic_DNA"/>
</dbReference>
<keyword evidence="3" id="KW-1185">Reference proteome</keyword>
<evidence type="ECO:0000256" key="1">
    <source>
        <dbReference type="SAM" id="SignalP"/>
    </source>
</evidence>
<gene>
    <name evidence="2" type="ORF">E1163_15505</name>
</gene>
<feature type="signal peptide" evidence="1">
    <location>
        <begin position="1"/>
        <end position="25"/>
    </location>
</feature>
<feature type="chain" id="PRO_5046167458" description="DUF1579 domain-containing protein" evidence="1">
    <location>
        <begin position="26"/>
        <end position="178"/>
    </location>
</feature>
<sequence length="178" mass="20126">MKTTINAISLAIILLIMQGKAICQAQQSDTTSINAMQKLEALQGKWSGSGWHQMGRDDKHQINQTEHVYTKLGGLLLVIDGLGKDPKTGEEVFAAYGVIHYAPEKGMYQFNAYTKEGRHTLASAKLEDNTLTWWFDTPQGATIKYIVKFTSDTWVEDGFYSPDGNQWYPFFHMDLKKL</sequence>
<keyword evidence="1" id="KW-0732">Signal</keyword>
<evidence type="ECO:0000313" key="3">
    <source>
        <dbReference type="Proteomes" id="UP000798808"/>
    </source>
</evidence>
<evidence type="ECO:0000313" key="2">
    <source>
        <dbReference type="EMBL" id="MTI26363.1"/>
    </source>
</evidence>
<dbReference type="Proteomes" id="UP000798808">
    <property type="component" value="Unassembled WGS sequence"/>
</dbReference>